<dbReference type="KEGG" id="err:DVR09_07065"/>
<proteinExistence type="predicted"/>
<reference evidence="2" key="1">
    <citation type="submission" date="2018-07" db="EMBL/GenBank/DDBJ databases">
        <title>Genome sequence of Erythrobacter strain YH-07, an antagonistic bacterium isolated from Yellow Sea.</title>
        <authorList>
            <person name="Tang T."/>
            <person name="Liu Q."/>
            <person name="Sun X."/>
        </authorList>
    </citation>
    <scope>NUCLEOTIDE SEQUENCE [LARGE SCALE GENOMIC DNA]</scope>
    <source>
        <strain evidence="2">YH-07</strain>
    </source>
</reference>
<dbReference type="Proteomes" id="UP000254508">
    <property type="component" value="Chromosome"/>
</dbReference>
<accession>A0A345YDY0</accession>
<keyword evidence="2" id="KW-1185">Reference proteome</keyword>
<dbReference type="EMBL" id="CP031357">
    <property type="protein sequence ID" value="AXK42132.1"/>
    <property type="molecule type" value="Genomic_DNA"/>
</dbReference>
<evidence type="ECO:0000313" key="1">
    <source>
        <dbReference type="EMBL" id="AXK42132.1"/>
    </source>
</evidence>
<name>A0A345YDY0_9SPHN</name>
<evidence type="ECO:0000313" key="2">
    <source>
        <dbReference type="Proteomes" id="UP000254508"/>
    </source>
</evidence>
<protein>
    <submittedName>
        <fullName evidence="1">Uncharacterized protein</fullName>
    </submittedName>
</protein>
<gene>
    <name evidence="1" type="ORF">DVR09_07065</name>
</gene>
<organism evidence="1 2">
    <name type="scientific">Erythrobacter aureus</name>
    <dbReference type="NCBI Taxonomy" id="2182384"/>
    <lineage>
        <taxon>Bacteria</taxon>
        <taxon>Pseudomonadati</taxon>
        <taxon>Pseudomonadota</taxon>
        <taxon>Alphaproteobacteria</taxon>
        <taxon>Sphingomonadales</taxon>
        <taxon>Erythrobacteraceae</taxon>
        <taxon>Erythrobacter/Porphyrobacter group</taxon>
        <taxon>Erythrobacter</taxon>
    </lineage>
</organism>
<dbReference type="AlphaFoldDB" id="A0A345YDY0"/>
<sequence length="69" mass="7050">MPAADGGIGSGSAGLQEHFMTLPKIDLASLAELDGAVGLFGSLAAVASDDTIVAIMVYVHDMTQVELLF</sequence>